<dbReference type="Pfam" id="PF01899">
    <property type="entry name" value="MNHE"/>
    <property type="match status" value="1"/>
</dbReference>
<keyword evidence="4 7" id="KW-0812">Transmembrane</keyword>
<protein>
    <submittedName>
        <fullName evidence="8">Multiple resistance and pH homeostasis protein E</fullName>
    </submittedName>
</protein>
<evidence type="ECO:0000256" key="2">
    <source>
        <dbReference type="ARBA" id="ARBA00006228"/>
    </source>
</evidence>
<feature type="transmembrane region" description="Helical" evidence="7">
    <location>
        <begin position="38"/>
        <end position="56"/>
    </location>
</feature>
<dbReference type="Proteomes" id="UP001432180">
    <property type="component" value="Chromosome"/>
</dbReference>
<evidence type="ECO:0000313" key="9">
    <source>
        <dbReference type="Proteomes" id="UP001432180"/>
    </source>
</evidence>
<organism evidence="8 9">
    <name type="scientific">Thiorhodovibrio winogradskyi</name>
    <dbReference type="NCBI Taxonomy" id="77007"/>
    <lineage>
        <taxon>Bacteria</taxon>
        <taxon>Pseudomonadati</taxon>
        <taxon>Pseudomonadota</taxon>
        <taxon>Gammaproteobacteria</taxon>
        <taxon>Chromatiales</taxon>
        <taxon>Chromatiaceae</taxon>
        <taxon>Thiorhodovibrio</taxon>
    </lineage>
</organism>
<dbReference type="PANTHER" id="PTHR34584:SF1">
    <property type="entry name" value="NA(+)_H(+) ANTIPORTER SUBUNIT E1"/>
    <property type="match status" value="1"/>
</dbReference>
<evidence type="ECO:0000256" key="6">
    <source>
        <dbReference type="ARBA" id="ARBA00023136"/>
    </source>
</evidence>
<keyword evidence="5 7" id="KW-1133">Transmembrane helix</keyword>
<dbReference type="EMBL" id="CP121472">
    <property type="protein sequence ID" value="WPL17175.1"/>
    <property type="molecule type" value="Genomic_DNA"/>
</dbReference>
<evidence type="ECO:0000256" key="7">
    <source>
        <dbReference type="SAM" id="Phobius"/>
    </source>
</evidence>
<keyword evidence="6 7" id="KW-0472">Membrane</keyword>
<evidence type="ECO:0000256" key="5">
    <source>
        <dbReference type="ARBA" id="ARBA00022989"/>
    </source>
</evidence>
<accession>A0ABZ0S9G2</accession>
<comment type="similarity">
    <text evidence="2">Belongs to the CPA3 antiporters (TC 2.A.63) subunit E family.</text>
</comment>
<comment type="subcellular location">
    <subcellularLocation>
        <location evidence="1">Cell membrane</location>
        <topology evidence="1">Multi-pass membrane protein</topology>
    </subcellularLocation>
</comment>
<evidence type="ECO:0000256" key="3">
    <source>
        <dbReference type="ARBA" id="ARBA00022475"/>
    </source>
</evidence>
<dbReference type="PANTHER" id="PTHR34584">
    <property type="entry name" value="NA(+)/H(+) ANTIPORTER SUBUNIT E1"/>
    <property type="match status" value="1"/>
</dbReference>
<proteinExistence type="inferred from homology"/>
<sequence>MTARPLVPFVARSALFFAFWLLLLEPDAFSLAAMGVDWVLGLAAAIAATLLSLRLLPPGPGTVRPWPLLKYVRRFMTQSFVGGVDVACRALDPRSVSQPGLISHRTRLRPGPRRTLFGALTSQIPGSVALGSDQPDEMLYHCLDPSPSAARDLVENEALFLAIRATDHAEQQESCP</sequence>
<name>A0ABZ0S9G2_9GAMM</name>
<keyword evidence="3" id="KW-1003">Cell membrane</keyword>
<gene>
    <name evidence="8" type="primary">mrpE_1</name>
    <name evidence="8" type="ORF">Thiowin_02171</name>
</gene>
<evidence type="ECO:0000256" key="4">
    <source>
        <dbReference type="ARBA" id="ARBA00022692"/>
    </source>
</evidence>
<evidence type="ECO:0000256" key="1">
    <source>
        <dbReference type="ARBA" id="ARBA00004651"/>
    </source>
</evidence>
<dbReference type="InterPro" id="IPR002758">
    <property type="entry name" value="Cation_antiport_E"/>
</dbReference>
<reference evidence="8 9" key="1">
    <citation type="journal article" date="2023" name="Microorganisms">
        <title>Thiorhodovibrio frisius and Trv. litoralis spp. nov., Two Novel Members from a Clade of Fastidious Purple Sulfur Bacteria That Exhibit Unique Red-Shifted Light-Harvesting Capabilities.</title>
        <authorList>
            <person name="Methner A."/>
            <person name="Kuzyk S.B."/>
            <person name="Petersen J."/>
            <person name="Bauer S."/>
            <person name="Brinkmann H."/>
            <person name="Sichau K."/>
            <person name="Wanner G."/>
            <person name="Wolf J."/>
            <person name="Neumann-Schaal M."/>
            <person name="Henke P."/>
            <person name="Tank M."/>
            <person name="Sproer C."/>
            <person name="Bunk B."/>
            <person name="Overmann J."/>
        </authorList>
    </citation>
    <scope>NUCLEOTIDE SEQUENCE [LARGE SCALE GENOMIC DNA]</scope>
    <source>
        <strain evidence="8 9">DSM 6702</strain>
    </source>
</reference>
<evidence type="ECO:0000313" key="8">
    <source>
        <dbReference type="EMBL" id="WPL17175.1"/>
    </source>
</evidence>
<keyword evidence="9" id="KW-1185">Reference proteome</keyword>